<dbReference type="PROSITE" id="PS51309">
    <property type="entry name" value="PABC"/>
    <property type="match status" value="1"/>
</dbReference>
<evidence type="ECO:0000313" key="10">
    <source>
        <dbReference type="EMBL" id="GFQ88376.1"/>
    </source>
</evidence>
<evidence type="ECO:0000259" key="8">
    <source>
        <dbReference type="PROSITE" id="PS50893"/>
    </source>
</evidence>
<dbReference type="SUPFAM" id="SSF63570">
    <property type="entry name" value="PABC (PABP) domain"/>
    <property type="match status" value="1"/>
</dbReference>
<evidence type="ECO:0000256" key="5">
    <source>
        <dbReference type="ARBA" id="ARBA00022840"/>
    </source>
</evidence>
<dbReference type="Pfam" id="PF00005">
    <property type="entry name" value="ABC_tran"/>
    <property type="match status" value="1"/>
</dbReference>
<dbReference type="Proteomes" id="UP000887116">
    <property type="component" value="Unassembled WGS sequence"/>
</dbReference>
<dbReference type="InterPro" id="IPR003593">
    <property type="entry name" value="AAA+_ATPase"/>
</dbReference>
<dbReference type="Gene3D" id="3.40.50.300">
    <property type="entry name" value="P-loop containing nucleotide triphosphate hydrolases"/>
    <property type="match status" value="1"/>
</dbReference>
<proteinExistence type="predicted"/>
<evidence type="ECO:0000259" key="9">
    <source>
        <dbReference type="PROSITE" id="PS51309"/>
    </source>
</evidence>
<dbReference type="InterPro" id="IPR003439">
    <property type="entry name" value="ABC_transporter-like_ATP-bd"/>
</dbReference>
<comment type="caution">
    <text evidence="10">The sequence shown here is derived from an EMBL/GenBank/DDBJ whole genome shotgun (WGS) entry which is preliminary data.</text>
</comment>
<evidence type="ECO:0000256" key="2">
    <source>
        <dbReference type="ARBA" id="ARBA00022448"/>
    </source>
</evidence>
<dbReference type="SUPFAM" id="SSF52540">
    <property type="entry name" value="P-loop containing nucleoside triphosphate hydrolases"/>
    <property type="match status" value="1"/>
</dbReference>
<name>A0A8X6FTC1_TRICU</name>
<dbReference type="InterPro" id="IPR036640">
    <property type="entry name" value="ABC1_TM_sf"/>
</dbReference>
<keyword evidence="4" id="KW-0547">Nucleotide-binding</keyword>
<dbReference type="PANTHER" id="PTHR24223">
    <property type="entry name" value="ATP-BINDING CASSETTE SUB-FAMILY C"/>
    <property type="match status" value="1"/>
</dbReference>
<dbReference type="GO" id="GO:0016887">
    <property type="term" value="F:ATP hydrolysis activity"/>
    <property type="evidence" value="ECO:0007669"/>
    <property type="project" value="InterPro"/>
</dbReference>
<dbReference type="GO" id="GO:0003723">
    <property type="term" value="F:RNA binding"/>
    <property type="evidence" value="ECO:0007669"/>
    <property type="project" value="InterPro"/>
</dbReference>
<evidence type="ECO:0000256" key="3">
    <source>
        <dbReference type="ARBA" id="ARBA00022692"/>
    </source>
</evidence>
<keyword evidence="3" id="KW-0812">Transmembrane</keyword>
<dbReference type="InterPro" id="IPR027417">
    <property type="entry name" value="P-loop_NTPase"/>
</dbReference>
<sequence>MQSAPFARATRPTVAAAQNHGMRANMTARPITGQQPTAAAAAASGTRVAAMGPTSVGAACPAGIAAANVNQGRPATYKYTSNMRNPPQPQTVQQAVTQQAVAQQAVHIQGQEPLTASMLADANAQEQKQMLGERLFPVMHRWYPDMAGKITGMLLEIDNSELLHMLEHHESLKAKVEEAVAVLQTHKNFLIPGLVGLALSYALSVTALLNGSITAFTETEKEIVSVERVMQYIERIKTESDDFSQQPPFAWPSHGVISFVHVSLRYRESCPYSLRGVSFETRPGEKLGVVGRTGSGKSSLIQVLFRMVDNFEGAVLIDGVNISNLQKGKLRSSLSVIPQHPFLFSGTIRENLDPHFLKSDSQIWKALKDCHMDEKLQSLGGLDVEVEEQGQNFSIGERQLICLARALLQRSKILCMDEATASIDYHTDSLIRHTVRMAFRRSTILVIAHRVETILDCDRVIVMNEGQIVEIDKPSTLLSDPKSEFYGLVYNKKE</sequence>
<dbReference type="FunFam" id="1.10.1900.10:FF:000001">
    <property type="entry name" value="Polyadenylate-binding protein"/>
    <property type="match status" value="1"/>
</dbReference>
<dbReference type="Gene3D" id="1.10.1900.10">
    <property type="entry name" value="c-terminal domain of poly(a) binding protein"/>
    <property type="match status" value="1"/>
</dbReference>
<dbReference type="GO" id="GO:0016020">
    <property type="term" value="C:membrane"/>
    <property type="evidence" value="ECO:0007669"/>
    <property type="project" value="UniProtKB-SubCell"/>
</dbReference>
<organism evidence="10 11">
    <name type="scientific">Trichonephila clavata</name>
    <name type="common">Joro spider</name>
    <name type="synonym">Nephila clavata</name>
    <dbReference type="NCBI Taxonomy" id="2740835"/>
    <lineage>
        <taxon>Eukaryota</taxon>
        <taxon>Metazoa</taxon>
        <taxon>Ecdysozoa</taxon>
        <taxon>Arthropoda</taxon>
        <taxon>Chelicerata</taxon>
        <taxon>Arachnida</taxon>
        <taxon>Araneae</taxon>
        <taxon>Araneomorphae</taxon>
        <taxon>Entelegynae</taxon>
        <taxon>Araneoidea</taxon>
        <taxon>Nephilidae</taxon>
        <taxon>Trichonephila</taxon>
    </lineage>
</organism>
<dbReference type="OrthoDB" id="6500128at2759"/>
<dbReference type="AlphaFoldDB" id="A0A8X6FTC1"/>
<dbReference type="PANTHER" id="PTHR24223:SF330">
    <property type="entry name" value="ATP-BINDING CASSETTE SUB-FAMILY C MEMBER 10"/>
    <property type="match status" value="1"/>
</dbReference>
<keyword evidence="2" id="KW-0813">Transport</keyword>
<evidence type="ECO:0000256" key="6">
    <source>
        <dbReference type="ARBA" id="ARBA00022989"/>
    </source>
</evidence>
<dbReference type="SMART" id="SM00382">
    <property type="entry name" value="AAA"/>
    <property type="match status" value="1"/>
</dbReference>
<dbReference type="CDD" id="cd03244">
    <property type="entry name" value="ABCC_MRP_domain2"/>
    <property type="match status" value="1"/>
</dbReference>
<dbReference type="InterPro" id="IPR036053">
    <property type="entry name" value="PABP-dom"/>
</dbReference>
<evidence type="ECO:0000256" key="1">
    <source>
        <dbReference type="ARBA" id="ARBA00004141"/>
    </source>
</evidence>
<evidence type="ECO:0000256" key="4">
    <source>
        <dbReference type="ARBA" id="ARBA00022741"/>
    </source>
</evidence>
<dbReference type="Pfam" id="PF00658">
    <property type="entry name" value="MLLE"/>
    <property type="match status" value="1"/>
</dbReference>
<gene>
    <name evidence="10" type="primary">Abcc10</name>
    <name evidence="10" type="ORF">TNCT_615471</name>
</gene>
<dbReference type="FunFam" id="3.40.50.300:FF:000163">
    <property type="entry name" value="Multidrug resistance-associated protein member 4"/>
    <property type="match status" value="1"/>
</dbReference>
<evidence type="ECO:0000313" key="11">
    <source>
        <dbReference type="Proteomes" id="UP000887116"/>
    </source>
</evidence>
<dbReference type="GO" id="GO:0042626">
    <property type="term" value="F:ATPase-coupled transmembrane transporter activity"/>
    <property type="evidence" value="ECO:0007669"/>
    <property type="project" value="TreeGrafter"/>
</dbReference>
<keyword evidence="11" id="KW-1185">Reference proteome</keyword>
<feature type="domain" description="ABC transporter" evidence="8">
    <location>
        <begin position="257"/>
        <end position="490"/>
    </location>
</feature>
<feature type="domain" description="PABC" evidence="9">
    <location>
        <begin position="111"/>
        <end position="188"/>
    </location>
</feature>
<comment type="subcellular location">
    <subcellularLocation>
        <location evidence="1">Membrane</location>
        <topology evidence="1">Multi-pass membrane protein</topology>
    </subcellularLocation>
</comment>
<dbReference type="InterPro" id="IPR002004">
    <property type="entry name" value="PABP_HYD_C"/>
</dbReference>
<keyword evidence="6" id="KW-1133">Transmembrane helix</keyword>
<dbReference type="InterPro" id="IPR050173">
    <property type="entry name" value="ABC_transporter_C-like"/>
</dbReference>
<dbReference type="Gene3D" id="1.20.1560.10">
    <property type="entry name" value="ABC transporter type 1, transmembrane domain"/>
    <property type="match status" value="1"/>
</dbReference>
<accession>A0A8X6FTC1</accession>
<evidence type="ECO:0000256" key="7">
    <source>
        <dbReference type="ARBA" id="ARBA00023136"/>
    </source>
</evidence>
<reference evidence="10" key="1">
    <citation type="submission" date="2020-07" db="EMBL/GenBank/DDBJ databases">
        <title>Multicomponent nature underlies the extraordinary mechanical properties of spider dragline silk.</title>
        <authorList>
            <person name="Kono N."/>
            <person name="Nakamura H."/>
            <person name="Mori M."/>
            <person name="Yoshida Y."/>
            <person name="Ohtoshi R."/>
            <person name="Malay A.D."/>
            <person name="Moran D.A.P."/>
            <person name="Tomita M."/>
            <person name="Numata K."/>
            <person name="Arakawa K."/>
        </authorList>
    </citation>
    <scope>NUCLEOTIDE SEQUENCE</scope>
</reference>
<keyword evidence="7" id="KW-0472">Membrane</keyword>
<dbReference type="PROSITE" id="PS50893">
    <property type="entry name" value="ABC_TRANSPORTER_2"/>
    <property type="match status" value="1"/>
</dbReference>
<dbReference type="SMART" id="SM00517">
    <property type="entry name" value="PolyA"/>
    <property type="match status" value="1"/>
</dbReference>
<keyword evidence="5" id="KW-0067">ATP-binding</keyword>
<dbReference type="EMBL" id="BMAO01033287">
    <property type="protein sequence ID" value="GFQ88376.1"/>
    <property type="molecule type" value="Genomic_DNA"/>
</dbReference>
<dbReference type="GO" id="GO:0005524">
    <property type="term" value="F:ATP binding"/>
    <property type="evidence" value="ECO:0007669"/>
    <property type="project" value="UniProtKB-KW"/>
</dbReference>
<protein>
    <submittedName>
        <fullName evidence="10">Multidrug resistance-associated protein 7</fullName>
    </submittedName>
</protein>